<feature type="transmembrane region" description="Helical" evidence="8">
    <location>
        <begin position="821"/>
        <end position="844"/>
    </location>
</feature>
<dbReference type="Proteomes" id="UP001140949">
    <property type="component" value="Unassembled WGS sequence"/>
</dbReference>
<evidence type="ECO:0000256" key="5">
    <source>
        <dbReference type="ARBA" id="ARBA00022989"/>
    </source>
</evidence>
<evidence type="ECO:0000256" key="1">
    <source>
        <dbReference type="ARBA" id="ARBA00004479"/>
    </source>
</evidence>
<evidence type="ECO:0000256" key="4">
    <source>
        <dbReference type="ARBA" id="ARBA00022729"/>
    </source>
</evidence>
<feature type="transmembrane region" description="Helical" evidence="8">
    <location>
        <begin position="21"/>
        <end position="40"/>
    </location>
</feature>
<evidence type="ECO:0008006" key="14">
    <source>
        <dbReference type="Google" id="ProtNLM"/>
    </source>
</evidence>
<keyword evidence="5 8" id="KW-1133">Transmembrane helix</keyword>
<name>A0AAX6HRK4_IRIPA</name>
<dbReference type="InterPro" id="IPR022113">
    <property type="entry name" value="TMEM131L_N"/>
</dbReference>
<evidence type="ECO:0000256" key="2">
    <source>
        <dbReference type="ARBA" id="ARBA00006682"/>
    </source>
</evidence>
<dbReference type="Pfam" id="PF24474">
    <property type="entry name" value="DUF7579"/>
    <property type="match status" value="1"/>
</dbReference>
<evidence type="ECO:0000256" key="6">
    <source>
        <dbReference type="ARBA" id="ARBA00023136"/>
    </source>
</evidence>
<reference evidence="12" key="1">
    <citation type="journal article" date="2023" name="GigaByte">
        <title>Genome assembly of the bearded iris, Iris pallida Lam.</title>
        <authorList>
            <person name="Bruccoleri R.E."/>
            <person name="Oakeley E.J."/>
            <person name="Faust A.M.E."/>
            <person name="Altorfer M."/>
            <person name="Dessus-Babus S."/>
            <person name="Burckhardt D."/>
            <person name="Oertli M."/>
            <person name="Naumann U."/>
            <person name="Petersen F."/>
            <person name="Wong J."/>
        </authorList>
    </citation>
    <scope>NUCLEOTIDE SEQUENCE</scope>
    <source>
        <strain evidence="12">GSM-AAB239-AS_SAM_17_03QT</strain>
    </source>
</reference>
<keyword evidence="3 8" id="KW-0812">Transmembrane</keyword>
<evidence type="ECO:0000259" key="11">
    <source>
        <dbReference type="Pfam" id="PF24501"/>
    </source>
</evidence>
<comment type="similarity">
    <text evidence="2">Belongs to the TMEM131 family.</text>
</comment>
<feature type="compositionally biased region" description="Low complexity" evidence="7">
    <location>
        <begin position="1013"/>
        <end position="1028"/>
    </location>
</feature>
<sequence>MAMMAVDEDAHPSSETKDRNIAVLFSVLVSVFLVLPYTVAEVEDRYQSVPCAGHGWLSDGLQEFRGLSEVQETFPWFSELENACPDSESFCFPSTLVDFGEVSDRLKVDDWSSDAAAVGFCRGLPLLDYRNLNPEGFDSELPSAATYLEINPSSLDWGMSSLLSPALVYLNVTNNHNSSMLHVLEPFITDEQFYAYSFNELLLAPGEAGLIAFVFLPRFLGSISAQIVLQTNFGGFIVQCKGIGVESSYGVEPFGGFDVSSDGRLTWNFSLYNHFEDGLYVEEVSAQVSVYTEHTSSFDNSICSIEVFHQPSRQFGSFCEAGGRNSWTENWPCGQQEVPPQNTETTVKVNLWPPVKGKVSGAICMELWNSRRDKSDTVIVPLEVEVDGRANYNSLSGSVSVFFESLVPWNGRRMVCSLSLGNSASNLLSLIHIAESSKAFEIKYTKGLLLYPGSITRVALISYTTPTGSEDSPTGIPWESFNCKLSVVNNDSVSPQIILPCQELVHACHRSEAVGGLEGSYIGVRYQVEKEKLSNARTGSLEGVIAESLPLKSKFTELLEADRLILRNWKSQGTMSKSSVLKDHELLFPVVQIGAQFSKWITVHNPSESPVIMQLLLNSGTIIDQCKNPDESFNLFLVNISRRETQDGFSLLDSATTEAFVQPFGSAQLGPVLFQPSNQCRWSSSALIRNNLSGIEWLSLRAFGGSYSLLLLEGSKPVNKIEFNLPLPLSLNLSSPYSLINMKTTCKSCDHQLYKELYAKNAGELPLEVTNLEVSGTNCGMDGFMIHSCKGFSLEPGESVKLLISYQPDFSAALVLRNLTLIMFSGVLAIPMEASLPVSLINLCKKSLLWTATWKLFAPVFTAVSIVCLLLFIRLHPTSSGNEGFSIKSEATIATISKVQKPSRIQRNARNARSNKKDEKSEEGMLISRYSHNESCVQGNAQKTKENKDTDHQQKSTSQSPHSTKMLARVPDSCNTSEASHSGNLTVMVVKERGRRRKKRATGGGLAPKLEVSSSQSGNSTPSSPMSPNAFALNSSYSSFSGLLEEQKQQNKQDFSLPMETKVQEPQKSSRKPVLSTSATFPTSGWRAPGSSTSNLASASPIAPYARAPGSKLSKEETMKRKEEDVFGRDFTYDIWGNHFCDHLIGNRKDFSPKVFDASEGDSQSFFARDPQSLMMMSSAHSVSPGHKLLPYNVDYLNEMK</sequence>
<dbReference type="InterPro" id="IPR056001">
    <property type="entry name" value="DUF7579"/>
</dbReference>
<dbReference type="AlphaFoldDB" id="A0AAX6HRK4"/>
<dbReference type="Pfam" id="PF12371">
    <property type="entry name" value="TMEM131_like_N"/>
    <property type="match status" value="1"/>
</dbReference>
<protein>
    <recommendedName>
        <fullName evidence="14">Transmembrane protein 131-like N-terminal domain-containing protein</fullName>
    </recommendedName>
</protein>
<feature type="domain" description="TMEM131L fifth Ig-like" evidence="11">
    <location>
        <begin position="761"/>
        <end position="823"/>
    </location>
</feature>
<evidence type="ECO:0000256" key="3">
    <source>
        <dbReference type="ARBA" id="ARBA00022692"/>
    </source>
</evidence>
<evidence type="ECO:0000259" key="9">
    <source>
        <dbReference type="Pfam" id="PF12371"/>
    </source>
</evidence>
<comment type="caution">
    <text evidence="12">The sequence shown here is derived from an EMBL/GenBank/DDBJ whole genome shotgun (WGS) entry which is preliminary data.</text>
</comment>
<keyword evidence="13" id="KW-1185">Reference proteome</keyword>
<feature type="compositionally biased region" description="Polar residues" evidence="7">
    <location>
        <begin position="902"/>
        <end position="912"/>
    </location>
</feature>
<keyword evidence="4" id="KW-0732">Signal</keyword>
<feature type="region of interest" description="Disordered" evidence="7">
    <location>
        <begin position="1060"/>
        <end position="1121"/>
    </location>
</feature>
<comment type="subcellular location">
    <subcellularLocation>
        <location evidence="1">Membrane</location>
        <topology evidence="1">Single-pass type I membrane protein</topology>
    </subcellularLocation>
</comment>
<evidence type="ECO:0000313" key="12">
    <source>
        <dbReference type="EMBL" id="KAJ6843438.1"/>
    </source>
</evidence>
<gene>
    <name evidence="12" type="ORF">M6B38_296625</name>
</gene>
<evidence type="ECO:0000313" key="13">
    <source>
        <dbReference type="Proteomes" id="UP001140949"/>
    </source>
</evidence>
<feature type="domain" description="Transmembrane protein 131-like N-terminal" evidence="9">
    <location>
        <begin position="148"/>
        <end position="231"/>
    </location>
</feature>
<dbReference type="InterPro" id="IPR055437">
    <property type="entry name" value="TMEM131L_Ig_5"/>
</dbReference>
<organism evidence="12 13">
    <name type="scientific">Iris pallida</name>
    <name type="common">Sweet iris</name>
    <dbReference type="NCBI Taxonomy" id="29817"/>
    <lineage>
        <taxon>Eukaryota</taxon>
        <taxon>Viridiplantae</taxon>
        <taxon>Streptophyta</taxon>
        <taxon>Embryophyta</taxon>
        <taxon>Tracheophyta</taxon>
        <taxon>Spermatophyta</taxon>
        <taxon>Magnoliopsida</taxon>
        <taxon>Liliopsida</taxon>
        <taxon>Asparagales</taxon>
        <taxon>Iridaceae</taxon>
        <taxon>Iridoideae</taxon>
        <taxon>Irideae</taxon>
        <taxon>Iris</taxon>
    </lineage>
</organism>
<feature type="transmembrane region" description="Helical" evidence="8">
    <location>
        <begin position="856"/>
        <end position="875"/>
    </location>
</feature>
<reference evidence="12" key="2">
    <citation type="submission" date="2023-04" db="EMBL/GenBank/DDBJ databases">
        <authorList>
            <person name="Bruccoleri R.E."/>
            <person name="Oakeley E.J."/>
            <person name="Faust A.-M."/>
            <person name="Dessus-Babus S."/>
            <person name="Altorfer M."/>
            <person name="Burckhardt D."/>
            <person name="Oertli M."/>
            <person name="Naumann U."/>
            <person name="Petersen F."/>
            <person name="Wong J."/>
        </authorList>
    </citation>
    <scope>NUCLEOTIDE SEQUENCE</scope>
    <source>
        <strain evidence="12">GSM-AAB239-AS_SAM_17_03QT</strain>
        <tissue evidence="12">Leaf</tissue>
    </source>
</reference>
<evidence type="ECO:0000256" key="7">
    <source>
        <dbReference type="SAM" id="MobiDB-lite"/>
    </source>
</evidence>
<feature type="compositionally biased region" description="Polar residues" evidence="7">
    <location>
        <begin position="973"/>
        <end position="985"/>
    </location>
</feature>
<feature type="region of interest" description="Disordered" evidence="7">
    <location>
        <begin position="935"/>
        <end position="1030"/>
    </location>
</feature>
<keyword evidence="6 8" id="KW-0472">Membrane</keyword>
<dbReference type="InterPro" id="IPR039877">
    <property type="entry name" value="TMEM131-like"/>
</dbReference>
<feature type="compositionally biased region" description="Basic and acidic residues" evidence="7">
    <location>
        <begin position="943"/>
        <end position="954"/>
    </location>
</feature>
<feature type="domain" description="DUF7579" evidence="10">
    <location>
        <begin position="397"/>
        <end position="512"/>
    </location>
</feature>
<dbReference type="PANTHER" id="PTHR22050">
    <property type="entry name" value="RW1 PROTEIN HOMOLOG"/>
    <property type="match status" value="1"/>
</dbReference>
<dbReference type="PANTHER" id="PTHR22050:SF0">
    <property type="entry name" value="TRANSMEMBRANE PROTEIN 131 HOMOLOG"/>
    <property type="match status" value="1"/>
</dbReference>
<dbReference type="EMBL" id="JANAVB010007199">
    <property type="protein sequence ID" value="KAJ6843438.1"/>
    <property type="molecule type" value="Genomic_DNA"/>
</dbReference>
<dbReference type="GO" id="GO:0016020">
    <property type="term" value="C:membrane"/>
    <property type="evidence" value="ECO:0007669"/>
    <property type="project" value="UniProtKB-SubCell"/>
</dbReference>
<dbReference type="Pfam" id="PF24501">
    <property type="entry name" value="Ig_TMEM131L_5"/>
    <property type="match status" value="1"/>
</dbReference>
<feature type="region of interest" description="Disordered" evidence="7">
    <location>
        <begin position="902"/>
        <end position="923"/>
    </location>
</feature>
<proteinExistence type="inferred from homology"/>
<accession>A0AAX6HRK4</accession>
<evidence type="ECO:0000259" key="10">
    <source>
        <dbReference type="Pfam" id="PF24474"/>
    </source>
</evidence>
<evidence type="ECO:0000256" key="8">
    <source>
        <dbReference type="SAM" id="Phobius"/>
    </source>
</evidence>